<dbReference type="InterPro" id="IPR003752">
    <property type="entry name" value="DiS_bond_form_DsbB/BdbC"/>
</dbReference>
<dbReference type="SUPFAM" id="SSF158442">
    <property type="entry name" value="DsbB-like"/>
    <property type="match status" value="1"/>
</dbReference>
<protein>
    <submittedName>
        <fullName evidence="6">Disulfide bond formation protein B</fullName>
    </submittedName>
</protein>
<name>A0A6A7Y488_9HYPH</name>
<keyword evidence="7" id="KW-1185">Reference proteome</keyword>
<comment type="caution">
    <text evidence="6">The sequence shown here is derived from an EMBL/GenBank/DDBJ whole genome shotgun (WGS) entry which is preliminary data.</text>
</comment>
<comment type="subcellular location">
    <subcellularLocation>
        <location evidence="1">Membrane</location>
        <topology evidence="1">Multi-pass membrane protein</topology>
    </subcellularLocation>
</comment>
<feature type="transmembrane region" description="Helical" evidence="5">
    <location>
        <begin position="105"/>
        <end position="124"/>
    </location>
</feature>
<dbReference type="GO" id="GO:0015035">
    <property type="term" value="F:protein-disulfide reductase activity"/>
    <property type="evidence" value="ECO:0007669"/>
    <property type="project" value="InterPro"/>
</dbReference>
<evidence type="ECO:0000256" key="4">
    <source>
        <dbReference type="ARBA" id="ARBA00023136"/>
    </source>
</evidence>
<feature type="transmembrane region" description="Helical" evidence="5">
    <location>
        <begin position="145"/>
        <end position="166"/>
    </location>
</feature>
<dbReference type="AlphaFoldDB" id="A0A6A7Y488"/>
<evidence type="ECO:0000256" key="2">
    <source>
        <dbReference type="ARBA" id="ARBA00022692"/>
    </source>
</evidence>
<reference evidence="6 7" key="1">
    <citation type="submission" date="2019-09" db="EMBL/GenBank/DDBJ databases">
        <title>Segnochrobactrum spirostomi gen. nov., sp. nov., isolated from the ciliate Spirostomum cf. yagiui and description of a novel family, Segnochrobactraceae fam. nov. within the order Rhizobiales of the class Alphaproteobacteria.</title>
        <authorList>
            <person name="Akter S."/>
            <person name="Shazib S.U.A."/>
            <person name="Shin M.K."/>
        </authorList>
    </citation>
    <scope>NUCLEOTIDE SEQUENCE [LARGE SCALE GENOMIC DNA]</scope>
    <source>
        <strain evidence="6 7">Sp-1</strain>
    </source>
</reference>
<dbReference type="RefSeq" id="WP_153482361.1">
    <property type="nucleotide sequence ID" value="NZ_VWNA01000001.1"/>
</dbReference>
<dbReference type="Gene3D" id="1.20.1550.10">
    <property type="entry name" value="DsbB-like"/>
    <property type="match status" value="1"/>
</dbReference>
<dbReference type="GO" id="GO:0016020">
    <property type="term" value="C:membrane"/>
    <property type="evidence" value="ECO:0007669"/>
    <property type="project" value="UniProtKB-SubCell"/>
</dbReference>
<evidence type="ECO:0000256" key="1">
    <source>
        <dbReference type="ARBA" id="ARBA00004141"/>
    </source>
</evidence>
<dbReference type="EMBL" id="VWNA01000001">
    <property type="protein sequence ID" value="MQT13545.1"/>
    <property type="molecule type" value="Genomic_DNA"/>
</dbReference>
<organism evidence="6 7">
    <name type="scientific">Segnochrobactrum spirostomi</name>
    <dbReference type="NCBI Taxonomy" id="2608987"/>
    <lineage>
        <taxon>Bacteria</taxon>
        <taxon>Pseudomonadati</taxon>
        <taxon>Pseudomonadota</taxon>
        <taxon>Alphaproteobacteria</taxon>
        <taxon>Hyphomicrobiales</taxon>
        <taxon>Segnochrobactraceae</taxon>
        <taxon>Segnochrobactrum</taxon>
    </lineage>
</organism>
<sequence>MSSVQSRLLNALGLLALSFVLLSAFYDQFEGGDLPCPLCILQRAGFAGAMVGLALNVRFGPKPSHYAVVILSALAGSLISVRQILLHVAPGTGSYGAELLGLHFYTWALIVYFLIVAGSAVMLMSDRQFEPQPGGAAGRTAVRGLALVALAVSLVMVFGNGVSTVVECEGGLCPDNPTGYMMLGTQPPAP</sequence>
<evidence type="ECO:0000256" key="3">
    <source>
        <dbReference type="ARBA" id="ARBA00022989"/>
    </source>
</evidence>
<accession>A0A6A7Y488</accession>
<feature type="transmembrane region" description="Helical" evidence="5">
    <location>
        <begin position="40"/>
        <end position="59"/>
    </location>
</feature>
<proteinExistence type="predicted"/>
<gene>
    <name evidence="6" type="ORF">F0357_13040</name>
</gene>
<dbReference type="Pfam" id="PF02600">
    <property type="entry name" value="DsbB"/>
    <property type="match status" value="1"/>
</dbReference>
<keyword evidence="4 5" id="KW-0472">Membrane</keyword>
<evidence type="ECO:0000256" key="5">
    <source>
        <dbReference type="SAM" id="Phobius"/>
    </source>
</evidence>
<keyword evidence="2 5" id="KW-0812">Transmembrane</keyword>
<feature type="transmembrane region" description="Helical" evidence="5">
    <location>
        <begin position="66"/>
        <end position="85"/>
    </location>
</feature>
<dbReference type="InterPro" id="IPR023380">
    <property type="entry name" value="DsbB-like_sf"/>
</dbReference>
<evidence type="ECO:0000313" key="6">
    <source>
        <dbReference type="EMBL" id="MQT13545.1"/>
    </source>
</evidence>
<keyword evidence="3 5" id="KW-1133">Transmembrane helix</keyword>
<evidence type="ECO:0000313" key="7">
    <source>
        <dbReference type="Proteomes" id="UP000332515"/>
    </source>
</evidence>
<dbReference type="Proteomes" id="UP000332515">
    <property type="component" value="Unassembled WGS sequence"/>
</dbReference>
<dbReference type="GO" id="GO:0006457">
    <property type="term" value="P:protein folding"/>
    <property type="evidence" value="ECO:0007669"/>
    <property type="project" value="InterPro"/>
</dbReference>